<feature type="region of interest" description="Disordered" evidence="2">
    <location>
        <begin position="269"/>
        <end position="302"/>
    </location>
</feature>
<protein>
    <submittedName>
        <fullName evidence="5">Protein kinase</fullName>
    </submittedName>
</protein>
<dbReference type="GO" id="GO:0016301">
    <property type="term" value="F:kinase activity"/>
    <property type="evidence" value="ECO:0007669"/>
    <property type="project" value="UniProtKB-KW"/>
</dbReference>
<dbReference type="EMBL" id="JBHSOZ010000017">
    <property type="protein sequence ID" value="MFC5714470.1"/>
    <property type="molecule type" value="Genomic_DNA"/>
</dbReference>
<evidence type="ECO:0000256" key="2">
    <source>
        <dbReference type="SAM" id="MobiDB-lite"/>
    </source>
</evidence>
<dbReference type="Pfam" id="PF00069">
    <property type="entry name" value="Pkinase"/>
    <property type="match status" value="1"/>
</dbReference>
<keyword evidence="3" id="KW-1133">Transmembrane helix</keyword>
<feature type="domain" description="Protein kinase" evidence="4">
    <location>
        <begin position="30"/>
        <end position="329"/>
    </location>
</feature>
<dbReference type="RefSeq" id="WP_385943182.1">
    <property type="nucleotide sequence ID" value="NZ_JBHSOZ010000017.1"/>
</dbReference>
<keyword evidence="6" id="KW-1185">Reference proteome</keyword>
<dbReference type="SUPFAM" id="SSF56112">
    <property type="entry name" value="Protein kinase-like (PK-like)"/>
    <property type="match status" value="1"/>
</dbReference>
<dbReference type="InterPro" id="IPR000719">
    <property type="entry name" value="Prot_kinase_dom"/>
</dbReference>
<organism evidence="5 6">
    <name type="scientific">Thalassorhabdus alkalitolerans</name>
    <dbReference type="NCBI Taxonomy" id="2282697"/>
    <lineage>
        <taxon>Bacteria</taxon>
        <taxon>Bacillati</taxon>
        <taxon>Bacillota</taxon>
        <taxon>Bacilli</taxon>
        <taxon>Bacillales</taxon>
        <taxon>Bacillaceae</taxon>
        <taxon>Thalassorhabdus</taxon>
    </lineage>
</organism>
<dbReference type="Proteomes" id="UP001596142">
    <property type="component" value="Unassembled WGS sequence"/>
</dbReference>
<keyword evidence="3" id="KW-0472">Membrane</keyword>
<dbReference type="PANTHER" id="PTHR44167:SF24">
    <property type="entry name" value="SERINE_THREONINE-PROTEIN KINASE CHK2"/>
    <property type="match status" value="1"/>
</dbReference>
<dbReference type="SMART" id="SM00220">
    <property type="entry name" value="S_TKc"/>
    <property type="match status" value="1"/>
</dbReference>
<dbReference type="PANTHER" id="PTHR44167">
    <property type="entry name" value="OVARIAN-SPECIFIC SERINE/THREONINE-PROTEIN KINASE LOK-RELATED"/>
    <property type="match status" value="1"/>
</dbReference>
<evidence type="ECO:0000256" key="1">
    <source>
        <dbReference type="PROSITE-ProRule" id="PRU10141"/>
    </source>
</evidence>
<dbReference type="Gene3D" id="3.30.200.20">
    <property type="entry name" value="Phosphorylase Kinase, domain 1"/>
    <property type="match status" value="1"/>
</dbReference>
<dbReference type="InterPro" id="IPR011009">
    <property type="entry name" value="Kinase-like_dom_sf"/>
</dbReference>
<feature type="binding site" evidence="1">
    <location>
        <position position="57"/>
    </location>
    <ligand>
        <name>ATP</name>
        <dbReference type="ChEBI" id="CHEBI:30616"/>
    </ligand>
</feature>
<evidence type="ECO:0000256" key="3">
    <source>
        <dbReference type="SAM" id="Phobius"/>
    </source>
</evidence>
<dbReference type="PROSITE" id="PS00107">
    <property type="entry name" value="PROTEIN_KINASE_ATP"/>
    <property type="match status" value="1"/>
</dbReference>
<gene>
    <name evidence="5" type="ORF">ACFPU1_17130</name>
</gene>
<reference evidence="6" key="1">
    <citation type="journal article" date="2019" name="Int. J. Syst. Evol. Microbiol.">
        <title>The Global Catalogue of Microorganisms (GCM) 10K type strain sequencing project: providing services to taxonomists for standard genome sequencing and annotation.</title>
        <authorList>
            <consortium name="The Broad Institute Genomics Platform"/>
            <consortium name="The Broad Institute Genome Sequencing Center for Infectious Disease"/>
            <person name="Wu L."/>
            <person name="Ma J."/>
        </authorList>
    </citation>
    <scope>NUCLEOTIDE SEQUENCE [LARGE SCALE GENOMIC DNA]</scope>
    <source>
        <strain evidence="6">CECT 7184</strain>
    </source>
</reference>
<evidence type="ECO:0000313" key="5">
    <source>
        <dbReference type="EMBL" id="MFC5714470.1"/>
    </source>
</evidence>
<evidence type="ECO:0000259" key="4">
    <source>
        <dbReference type="PROSITE" id="PS50011"/>
    </source>
</evidence>
<comment type="caution">
    <text evidence="5">The sequence shown here is derived from an EMBL/GenBank/DDBJ whole genome shotgun (WGS) entry which is preliminary data.</text>
</comment>
<feature type="transmembrane region" description="Helical" evidence="3">
    <location>
        <begin position="309"/>
        <end position="326"/>
    </location>
</feature>
<dbReference type="PROSITE" id="PS50011">
    <property type="entry name" value="PROTEIN_KINASE_DOM"/>
    <property type="match status" value="1"/>
</dbReference>
<keyword evidence="1" id="KW-0547">Nucleotide-binding</keyword>
<sequence length="329" mass="36921">MVTKKTTWKSQDSNLQRGTCITGKWHGHKYHVLKKLGEGATGTVYLAESPKGKVAVKVGKNNMSITSEVNVLSHFSKVKGQVLGPSLLDMDDVILQGEAFPFYVMEYLEGTTLLSFVENRGSEWAPIFIVQLLGDLDRLHRAGWVFGDLKPDNLIITGPPARVRWFDVGGTTLIGRSVKEYTEFFDRGYWGLGDRKATPSYDLFASAMIFLNVAYPNRFEKKGGENPLLYLSGKIESAPLLRPYKKVLIRALTGEYPNAQLMKKDLMESISDKQRKEKPEKKGKQLKKKKSPPPASAPPEKKPSYKIEIMLTASFLFLASVLYLVGQWI</sequence>
<evidence type="ECO:0000313" key="6">
    <source>
        <dbReference type="Proteomes" id="UP001596142"/>
    </source>
</evidence>
<keyword evidence="5" id="KW-0418">Kinase</keyword>
<accession>A0ABW0YSX0</accession>
<feature type="compositionally biased region" description="Basic and acidic residues" evidence="2">
    <location>
        <begin position="269"/>
        <end position="283"/>
    </location>
</feature>
<keyword evidence="3" id="KW-0812">Transmembrane</keyword>
<dbReference type="Gene3D" id="1.10.510.10">
    <property type="entry name" value="Transferase(Phosphotransferase) domain 1"/>
    <property type="match status" value="1"/>
</dbReference>
<proteinExistence type="predicted"/>
<keyword evidence="5" id="KW-0808">Transferase</keyword>
<dbReference type="InterPro" id="IPR017441">
    <property type="entry name" value="Protein_kinase_ATP_BS"/>
</dbReference>
<name>A0ABW0YSX0_9BACI</name>
<keyword evidence="1" id="KW-0067">ATP-binding</keyword>